<dbReference type="Proteomes" id="UP001597145">
    <property type="component" value="Unassembled WGS sequence"/>
</dbReference>
<accession>A0ABW4FL25</accession>
<comment type="caution">
    <text evidence="1">The sequence shown here is derived from an EMBL/GenBank/DDBJ whole genome shotgun (WGS) entry which is preliminary data.</text>
</comment>
<proteinExistence type="predicted"/>
<evidence type="ECO:0000313" key="2">
    <source>
        <dbReference type="Proteomes" id="UP001597145"/>
    </source>
</evidence>
<protein>
    <submittedName>
        <fullName evidence="1">Uncharacterized protein</fullName>
    </submittedName>
</protein>
<sequence>MLEVIRLENNGTPDEVILVKAMEALSQCDGYAVLAGDPQTGEVDARGPYDGLTATIEADRLRRDFDSGGLEDVRVDVVRWHRA</sequence>
<dbReference type="EMBL" id="JBHUCP010000007">
    <property type="protein sequence ID" value="MFD1530306.1"/>
    <property type="molecule type" value="Genomic_DNA"/>
</dbReference>
<dbReference type="RefSeq" id="WP_343980249.1">
    <property type="nucleotide sequence ID" value="NZ_BAAAJG010000011.1"/>
</dbReference>
<evidence type="ECO:0000313" key="1">
    <source>
        <dbReference type="EMBL" id="MFD1530306.1"/>
    </source>
</evidence>
<organism evidence="1 2">
    <name type="scientific">Pseudonocardia aurantiaca</name>
    <dbReference type="NCBI Taxonomy" id="75290"/>
    <lineage>
        <taxon>Bacteria</taxon>
        <taxon>Bacillati</taxon>
        <taxon>Actinomycetota</taxon>
        <taxon>Actinomycetes</taxon>
        <taxon>Pseudonocardiales</taxon>
        <taxon>Pseudonocardiaceae</taxon>
        <taxon>Pseudonocardia</taxon>
    </lineage>
</organism>
<keyword evidence="2" id="KW-1185">Reference proteome</keyword>
<gene>
    <name evidence="1" type="ORF">ACFSCY_12715</name>
</gene>
<reference evidence="2" key="1">
    <citation type="journal article" date="2019" name="Int. J. Syst. Evol. Microbiol.">
        <title>The Global Catalogue of Microorganisms (GCM) 10K type strain sequencing project: providing services to taxonomists for standard genome sequencing and annotation.</title>
        <authorList>
            <consortium name="The Broad Institute Genomics Platform"/>
            <consortium name="The Broad Institute Genome Sequencing Center for Infectious Disease"/>
            <person name="Wu L."/>
            <person name="Ma J."/>
        </authorList>
    </citation>
    <scope>NUCLEOTIDE SEQUENCE [LARGE SCALE GENOMIC DNA]</scope>
    <source>
        <strain evidence="2">JCM 12165</strain>
    </source>
</reference>
<name>A0ABW4FL25_9PSEU</name>